<evidence type="ECO:0000259" key="1">
    <source>
        <dbReference type="Pfam" id="PF00004"/>
    </source>
</evidence>
<dbReference type="PANTHER" id="PTHR23070">
    <property type="entry name" value="BCS1 AAA-TYPE ATPASE"/>
    <property type="match status" value="1"/>
</dbReference>
<dbReference type="InterPro" id="IPR027417">
    <property type="entry name" value="P-loop_NTPase"/>
</dbReference>
<dbReference type="Gene3D" id="3.40.50.300">
    <property type="entry name" value="P-loop containing nucleotide triphosphate hydrolases"/>
    <property type="match status" value="1"/>
</dbReference>
<dbReference type="Pfam" id="PF00004">
    <property type="entry name" value="AAA"/>
    <property type="match status" value="1"/>
</dbReference>
<accession>A0A138ZZ77</accession>
<protein>
    <recommendedName>
        <fullName evidence="1">ATPase AAA-type core domain-containing protein</fullName>
    </recommendedName>
</protein>
<dbReference type="Proteomes" id="UP000070544">
    <property type="component" value="Unassembled WGS sequence"/>
</dbReference>
<dbReference type="OrthoDB" id="10251412at2759"/>
<proteinExistence type="predicted"/>
<gene>
    <name evidence="2" type="ORF">M427DRAFT_160167</name>
</gene>
<dbReference type="GO" id="GO:0005524">
    <property type="term" value="F:ATP binding"/>
    <property type="evidence" value="ECO:0007669"/>
    <property type="project" value="InterPro"/>
</dbReference>
<dbReference type="GO" id="GO:0016887">
    <property type="term" value="F:ATP hydrolysis activity"/>
    <property type="evidence" value="ECO:0007669"/>
    <property type="project" value="InterPro"/>
</dbReference>
<evidence type="ECO:0000313" key="3">
    <source>
        <dbReference type="Proteomes" id="UP000070544"/>
    </source>
</evidence>
<dbReference type="EMBL" id="KQ965849">
    <property type="protein sequence ID" value="KXS09809.1"/>
    <property type="molecule type" value="Genomic_DNA"/>
</dbReference>
<dbReference type="STRING" id="1344416.A0A138ZZ77"/>
<organism evidence="2 3">
    <name type="scientific">Gonapodya prolifera (strain JEL478)</name>
    <name type="common">Monoblepharis prolifera</name>
    <dbReference type="NCBI Taxonomy" id="1344416"/>
    <lineage>
        <taxon>Eukaryota</taxon>
        <taxon>Fungi</taxon>
        <taxon>Fungi incertae sedis</taxon>
        <taxon>Chytridiomycota</taxon>
        <taxon>Chytridiomycota incertae sedis</taxon>
        <taxon>Monoblepharidomycetes</taxon>
        <taxon>Monoblepharidales</taxon>
        <taxon>Gonapodyaceae</taxon>
        <taxon>Gonapodya</taxon>
    </lineage>
</organism>
<dbReference type="InterPro" id="IPR003959">
    <property type="entry name" value="ATPase_AAA_core"/>
</dbReference>
<sequence length="342" mass="38287">MSPAPAPLETPPAPSDAPIAIPTYRTFVDRSCGDLDVFKVLRDKAGLSTAVPLDADLEAEHVDINDFAWLVLAVCLARWTDPFHPEGKTVIHRAEKRGSDPYFWNTLMKRDSRDLAAVYLDTAQKEGLVKGLEFFLTNKALYDRTGVTWKRIHLLRGPSGTRNRQDFNLPRHRWIFQARYRTPGHHGDLKATDLEYLLSNMPSKAFLLLEDVDALFAHGRESKTNVDFSTLINAMDGIAIKKGMVVFMTTNNLEKLDPARIRSGRVDFCMDVGLPSLAKQSWRRSGAPSYASEHEEFADRCAKGLTIAAIQKHVFDCLVEGRASMLSEVEVLALLGETETRS</sequence>
<feature type="domain" description="ATPase AAA-type core" evidence="1">
    <location>
        <begin position="196"/>
        <end position="273"/>
    </location>
</feature>
<dbReference type="AlphaFoldDB" id="A0A138ZZ77"/>
<name>A0A138ZZ77_GONPJ</name>
<keyword evidence="3" id="KW-1185">Reference proteome</keyword>
<evidence type="ECO:0000313" key="2">
    <source>
        <dbReference type="EMBL" id="KXS09809.1"/>
    </source>
</evidence>
<dbReference type="SUPFAM" id="SSF52540">
    <property type="entry name" value="P-loop containing nucleoside triphosphate hydrolases"/>
    <property type="match status" value="1"/>
</dbReference>
<reference evidence="2 3" key="1">
    <citation type="journal article" date="2015" name="Genome Biol. Evol.">
        <title>Phylogenomic analyses indicate that early fungi evolved digesting cell walls of algal ancestors of land plants.</title>
        <authorList>
            <person name="Chang Y."/>
            <person name="Wang S."/>
            <person name="Sekimoto S."/>
            <person name="Aerts A.L."/>
            <person name="Choi C."/>
            <person name="Clum A."/>
            <person name="LaButti K.M."/>
            <person name="Lindquist E.A."/>
            <person name="Yee Ngan C."/>
            <person name="Ohm R.A."/>
            <person name="Salamov A.A."/>
            <person name="Grigoriev I.V."/>
            <person name="Spatafora J.W."/>
            <person name="Berbee M.L."/>
        </authorList>
    </citation>
    <scope>NUCLEOTIDE SEQUENCE [LARGE SCALE GENOMIC DNA]</scope>
    <source>
        <strain evidence="2 3">JEL478</strain>
    </source>
</reference>
<dbReference type="InterPro" id="IPR050747">
    <property type="entry name" value="Mitochondrial_chaperone_BCS1"/>
</dbReference>